<dbReference type="EMBL" id="CP065673">
    <property type="protein sequence ID" value="QPS21319.1"/>
    <property type="molecule type" value="Genomic_DNA"/>
</dbReference>
<proteinExistence type="predicted"/>
<reference evidence="1 4" key="2">
    <citation type="submission" date="2020-12" db="EMBL/GenBank/DDBJ databases">
        <title>FDA dAtabase for Regulatory Grade micrObial Sequences (FDA-ARGOS): Supporting development and validation of Infectious Disease Dx tests.</title>
        <authorList>
            <person name="Sproer C."/>
            <person name="Gronow S."/>
            <person name="Severitt S."/>
            <person name="Schroder I."/>
            <person name="Tallon L."/>
            <person name="Sadzewicz L."/>
            <person name="Zhao X."/>
            <person name="Boylan J."/>
            <person name="Ott S."/>
            <person name="Bowen H."/>
            <person name="Vavikolanu K."/>
            <person name="Mehta A."/>
            <person name="Aluvathingal J."/>
            <person name="Nadendla S."/>
            <person name="Lowell S."/>
            <person name="Myers T."/>
            <person name="Yan Y."/>
            <person name="Sichtig H."/>
        </authorList>
    </citation>
    <scope>NUCLEOTIDE SEQUENCE [LARGE SCALE GENOMIC DNA]</scope>
    <source>
        <strain evidence="1 4">FDAARGOS_907</strain>
    </source>
</reference>
<evidence type="ECO:0000313" key="4">
    <source>
        <dbReference type="Proteomes" id="UP000594967"/>
    </source>
</evidence>
<gene>
    <name evidence="1" type="ORF">I6G64_02465</name>
    <name evidence="2" type="ORF">NCTC12961_02401</name>
</gene>
<sequence length="117" mass="12555">MTNLIIDEHNGVTLTPEQAKALTKVAVGGGFEGAVLLSKYLGRLPLPIDPAIVYDEVLHSAAAYYLAISLEGRCFSGVGVPVVAQDGVSWAFKYSFDMEESYGEEITTQHFTVSSPS</sequence>
<evidence type="ECO:0000313" key="3">
    <source>
        <dbReference type="Proteomes" id="UP000248897"/>
    </source>
</evidence>
<dbReference type="AlphaFoldDB" id="A0A2X4UX18"/>
<dbReference type="EMBL" id="LS483469">
    <property type="protein sequence ID" value="SQI37560.1"/>
    <property type="molecule type" value="Genomic_DNA"/>
</dbReference>
<dbReference type="Proteomes" id="UP000594967">
    <property type="component" value="Chromosome"/>
</dbReference>
<name>A0A2X4UX18_SERPL</name>
<evidence type="ECO:0000313" key="2">
    <source>
        <dbReference type="EMBL" id="SQI37560.1"/>
    </source>
</evidence>
<accession>A0A2X4UX18</accession>
<reference evidence="2 3" key="1">
    <citation type="submission" date="2018-06" db="EMBL/GenBank/DDBJ databases">
        <authorList>
            <consortium name="Pathogen Informatics"/>
            <person name="Doyle S."/>
        </authorList>
    </citation>
    <scope>NUCLEOTIDE SEQUENCE [LARGE SCALE GENOMIC DNA]</scope>
    <source>
        <strain evidence="2 3">NCTC12961</strain>
    </source>
</reference>
<dbReference type="Proteomes" id="UP000248897">
    <property type="component" value="Chromosome 1"/>
</dbReference>
<keyword evidence="4" id="KW-1185">Reference proteome</keyword>
<organism evidence="2 3">
    <name type="scientific">Serratia plymuthica</name>
    <dbReference type="NCBI Taxonomy" id="82996"/>
    <lineage>
        <taxon>Bacteria</taxon>
        <taxon>Pseudomonadati</taxon>
        <taxon>Pseudomonadota</taxon>
        <taxon>Gammaproteobacteria</taxon>
        <taxon>Enterobacterales</taxon>
        <taxon>Yersiniaceae</taxon>
        <taxon>Serratia</taxon>
    </lineage>
</organism>
<evidence type="ECO:0000313" key="1">
    <source>
        <dbReference type="EMBL" id="QPS21319.1"/>
    </source>
</evidence>
<dbReference type="RefSeq" id="WP_063197846.1">
    <property type="nucleotide sequence ID" value="NZ_CAMITG010000002.1"/>
</dbReference>
<protein>
    <submittedName>
        <fullName evidence="2">Uncharacterized protein</fullName>
    </submittedName>
</protein>